<proteinExistence type="predicted"/>
<reference evidence="1 2" key="1">
    <citation type="journal article" date="2013" name="PLoS Genet.">
        <title>The genome and development-dependent transcriptomes of Pyronema confluens: a window into fungal evolution.</title>
        <authorList>
            <person name="Traeger S."/>
            <person name="Altegoer F."/>
            <person name="Freitag M."/>
            <person name="Gabaldon T."/>
            <person name="Kempken F."/>
            <person name="Kumar A."/>
            <person name="Marcet-Houben M."/>
            <person name="Poggeler S."/>
            <person name="Stajich J.E."/>
            <person name="Nowrousian M."/>
        </authorList>
    </citation>
    <scope>NUCLEOTIDE SEQUENCE [LARGE SCALE GENOMIC DNA]</scope>
    <source>
        <strain evidence="2">CBS 100304</strain>
        <tissue evidence="1">Vegetative mycelium</tissue>
    </source>
</reference>
<gene>
    <name evidence="1" type="ORF">PCON_14102</name>
</gene>
<name>U4LW20_PYROM</name>
<sequence>MSGWIFELVSHASTLDKNSSSNLIGRHPDLREYGFYNLDDSSSTLAGS</sequence>
<protein>
    <submittedName>
        <fullName evidence="1">Uncharacterized protein</fullName>
    </submittedName>
</protein>
<dbReference type="AlphaFoldDB" id="U4LW20"/>
<organism evidence="1 2">
    <name type="scientific">Pyronema omphalodes (strain CBS 100304)</name>
    <name type="common">Pyronema confluens</name>
    <dbReference type="NCBI Taxonomy" id="1076935"/>
    <lineage>
        <taxon>Eukaryota</taxon>
        <taxon>Fungi</taxon>
        <taxon>Dikarya</taxon>
        <taxon>Ascomycota</taxon>
        <taxon>Pezizomycotina</taxon>
        <taxon>Pezizomycetes</taxon>
        <taxon>Pezizales</taxon>
        <taxon>Pyronemataceae</taxon>
        <taxon>Pyronema</taxon>
    </lineage>
</organism>
<accession>U4LW20</accession>
<dbReference type="Proteomes" id="UP000018144">
    <property type="component" value="Unassembled WGS sequence"/>
</dbReference>
<evidence type="ECO:0000313" key="1">
    <source>
        <dbReference type="EMBL" id="CCX33071.1"/>
    </source>
</evidence>
<dbReference type="EMBL" id="HF936006">
    <property type="protein sequence ID" value="CCX33071.1"/>
    <property type="molecule type" value="Genomic_DNA"/>
</dbReference>
<keyword evidence="2" id="KW-1185">Reference proteome</keyword>
<evidence type="ECO:0000313" key="2">
    <source>
        <dbReference type="Proteomes" id="UP000018144"/>
    </source>
</evidence>